<dbReference type="InterPro" id="IPR058792">
    <property type="entry name" value="Beta-barrel_RND_2"/>
</dbReference>
<organism evidence="6 7">
    <name type="scientific">Candidatus Wallbacteria bacterium GWC2_49_35</name>
    <dbReference type="NCBI Taxonomy" id="1817813"/>
    <lineage>
        <taxon>Bacteria</taxon>
        <taxon>Candidatus Walliibacteriota</taxon>
    </lineage>
</organism>
<dbReference type="Pfam" id="PF25954">
    <property type="entry name" value="Beta-barrel_RND_2"/>
    <property type="match status" value="1"/>
</dbReference>
<dbReference type="Proteomes" id="UP000178735">
    <property type="component" value="Unassembled WGS sequence"/>
</dbReference>
<evidence type="ECO:0000256" key="1">
    <source>
        <dbReference type="ARBA" id="ARBA00004196"/>
    </source>
</evidence>
<dbReference type="PANTHER" id="PTHR32347">
    <property type="entry name" value="EFFLUX SYSTEM COMPONENT YKNX-RELATED"/>
    <property type="match status" value="1"/>
</dbReference>
<evidence type="ECO:0000259" key="5">
    <source>
        <dbReference type="Pfam" id="PF25954"/>
    </source>
</evidence>
<dbReference type="PROSITE" id="PS51257">
    <property type="entry name" value="PROKAR_LIPOPROTEIN"/>
    <property type="match status" value="1"/>
</dbReference>
<dbReference type="Gene3D" id="2.40.30.170">
    <property type="match status" value="2"/>
</dbReference>
<keyword evidence="4" id="KW-0732">Signal</keyword>
<evidence type="ECO:0000313" key="6">
    <source>
        <dbReference type="EMBL" id="OGM01772.1"/>
    </source>
</evidence>
<evidence type="ECO:0000256" key="2">
    <source>
        <dbReference type="ARBA" id="ARBA00023054"/>
    </source>
</evidence>
<proteinExistence type="predicted"/>
<dbReference type="Gene3D" id="6.20.50.140">
    <property type="match status" value="1"/>
</dbReference>
<dbReference type="InterPro" id="IPR050465">
    <property type="entry name" value="UPF0194_transport"/>
</dbReference>
<keyword evidence="2 3" id="KW-0175">Coiled coil</keyword>
<accession>A0A1F7WG09</accession>
<dbReference type="STRING" id="1817813.A2008_13425"/>
<evidence type="ECO:0000256" key="3">
    <source>
        <dbReference type="SAM" id="Coils"/>
    </source>
</evidence>
<gene>
    <name evidence="6" type="ORF">A2008_13425</name>
</gene>
<feature type="domain" description="CusB-like beta-barrel" evidence="5">
    <location>
        <begin position="340"/>
        <end position="419"/>
    </location>
</feature>
<dbReference type="AlphaFoldDB" id="A0A1F7WG09"/>
<sequence>MKLKFSVFRYTLIFKLLAAAAALFPLALIFSCSGGVNENASGNGFYTIAPKEMKMCLELHGVIESREKAEISALHSGIIEYLRPEGDYVKKGELIAKLETAELNDQLEDLKMNKRMIDIDLMVREDEHEQKVIEKRNRRLYESINMDKNKVVYRQLKYGLDYDRKIELEYEYENAQVEIKNLENELAEKEVLRTRGFISQAEINDLKQQIFAKKKSGETVKLNLEKLLRGADSKQLAEKETEIKSDSLSVELAAKAYEVSFNSRAAIRKGNKNRLSNIIKNITRLETIIDSVSMKASVDGIVIHGKTWITEGEREKVKVGINVWQGWAFMSVASLEAMDVQFKVNEVDISKVKIGQKVEFHLTSMPGQTLAAEIYEIANIANVSDSDANRVCNILVKAKISASAAKRNLKPGMSVNARILLGEKKDALLIPREALMSGNFVKMAGGELRRVETGASDLFNIEIVSGLATGEKIFAAAEAVPPAKSLSEYAAVKKGNIADFIKDMGELAPSTKTNISVNFSGKINKIVPEGSFIEKGYEVAIIDVKEREDKYKEKQLREKVLNKEKRIIEERAAADIRSLENNIKIKKIDLEILSLDYEILIMPLKKQKRKEFEISIKLCENALKGIGNEYELKKEMSKKGYISANELSKIRVRLNKSRASLEVAKYKYDYEKSLPLPSQLAKSSMELQKAKLDFELEEFKLNKRHLKLKYDLEKKGIEIRSNKYQLRELKKIVEGANVKAPISGTAVYVKKWSSEGMKKIKEGDITRDNMTFMELSNLDSFYVKASVAEEYFNKIRAGQPVMFYLPAAPDNKYEGKIRSIGLFAREREESSIFSMDRDDVITEAPKFFDIEIETAVRNPKFQPGITVNFEIPLEAKEGVITIARKFLFRDRQGDFVYLRGGEKRRVRAGIKSPEEVEIVEGLSEGDVIAY</sequence>
<dbReference type="GO" id="GO:0030313">
    <property type="term" value="C:cell envelope"/>
    <property type="evidence" value="ECO:0007669"/>
    <property type="project" value="UniProtKB-SubCell"/>
</dbReference>
<dbReference type="PRINTS" id="PR01490">
    <property type="entry name" value="RTXTOXIND"/>
</dbReference>
<feature type="signal peptide" evidence="4">
    <location>
        <begin position="1"/>
        <end position="34"/>
    </location>
</feature>
<dbReference type="Gene3D" id="2.40.420.20">
    <property type="match status" value="1"/>
</dbReference>
<evidence type="ECO:0000256" key="4">
    <source>
        <dbReference type="SAM" id="SignalP"/>
    </source>
</evidence>
<dbReference type="EMBL" id="MGFH01000225">
    <property type="protein sequence ID" value="OGM01772.1"/>
    <property type="molecule type" value="Genomic_DNA"/>
</dbReference>
<name>A0A1F7WG09_9BACT</name>
<feature type="chain" id="PRO_5009533410" description="CusB-like beta-barrel domain-containing protein" evidence="4">
    <location>
        <begin position="35"/>
        <end position="930"/>
    </location>
</feature>
<comment type="subcellular location">
    <subcellularLocation>
        <location evidence="1">Cell envelope</location>
    </subcellularLocation>
</comment>
<protein>
    <recommendedName>
        <fullName evidence="5">CusB-like beta-barrel domain-containing protein</fullName>
    </recommendedName>
</protein>
<comment type="caution">
    <text evidence="6">The sequence shown here is derived from an EMBL/GenBank/DDBJ whole genome shotgun (WGS) entry which is preliminary data.</text>
</comment>
<feature type="coiled-coil region" evidence="3">
    <location>
        <begin position="165"/>
        <end position="192"/>
    </location>
</feature>
<reference evidence="6 7" key="1">
    <citation type="journal article" date="2016" name="Nat. Commun.">
        <title>Thousands of microbial genomes shed light on interconnected biogeochemical processes in an aquifer system.</title>
        <authorList>
            <person name="Anantharaman K."/>
            <person name="Brown C.T."/>
            <person name="Hug L.A."/>
            <person name="Sharon I."/>
            <person name="Castelle C.J."/>
            <person name="Probst A.J."/>
            <person name="Thomas B.C."/>
            <person name="Singh A."/>
            <person name="Wilkins M.J."/>
            <person name="Karaoz U."/>
            <person name="Brodie E.L."/>
            <person name="Williams K.H."/>
            <person name="Hubbard S.S."/>
            <person name="Banfield J.F."/>
        </authorList>
    </citation>
    <scope>NUCLEOTIDE SEQUENCE [LARGE SCALE GENOMIC DNA]</scope>
</reference>
<evidence type="ECO:0000313" key="7">
    <source>
        <dbReference type="Proteomes" id="UP000178735"/>
    </source>
</evidence>